<evidence type="ECO:0000256" key="1">
    <source>
        <dbReference type="ARBA" id="ARBA00022723"/>
    </source>
</evidence>
<dbReference type="InterPro" id="IPR007588">
    <property type="entry name" value="Znf_FLYWCH"/>
</dbReference>
<gene>
    <name evidence="5" type="primary">LOC114346432</name>
</gene>
<dbReference type="GO" id="GO:0008270">
    <property type="term" value="F:zinc ion binding"/>
    <property type="evidence" value="ECO:0007669"/>
    <property type="project" value="UniProtKB-KW"/>
</dbReference>
<dbReference type="Gene3D" id="2.20.25.240">
    <property type="match status" value="1"/>
</dbReference>
<dbReference type="RefSeq" id="XP_028152978.1">
    <property type="nucleotide sequence ID" value="XM_028297177.1"/>
</dbReference>
<keyword evidence="2" id="KW-0863">Zinc-finger</keyword>
<reference evidence="5" key="1">
    <citation type="submission" date="2025-08" db="UniProtKB">
        <authorList>
            <consortium name="RefSeq"/>
        </authorList>
    </citation>
    <scope>IDENTIFICATION</scope>
    <source>
        <tissue evidence="5">Whole insect</tissue>
    </source>
</reference>
<evidence type="ECO:0000259" key="4">
    <source>
        <dbReference type="Pfam" id="PF04500"/>
    </source>
</evidence>
<evidence type="ECO:0000256" key="2">
    <source>
        <dbReference type="ARBA" id="ARBA00022771"/>
    </source>
</evidence>
<dbReference type="Pfam" id="PF04500">
    <property type="entry name" value="FLYWCH"/>
    <property type="match status" value="1"/>
</dbReference>
<sequence>MSSSHQLVYYCVVYFGRGKINPILILNNYSYIIHCKDQKKTRWRCKRRTSSLKCASYLYTTRNIVYTFNEHNHPCETINKENLISQQVIIMQGQQKIGNKVIPD</sequence>
<protein>
    <submittedName>
        <fullName evidence="5">Uncharacterized protein LOC114346432</fullName>
    </submittedName>
</protein>
<dbReference type="AlphaFoldDB" id="A0A6P7H5J4"/>
<evidence type="ECO:0000256" key="3">
    <source>
        <dbReference type="ARBA" id="ARBA00022833"/>
    </source>
</evidence>
<keyword evidence="3" id="KW-0862">Zinc</keyword>
<feature type="domain" description="FLYWCH-type" evidence="4">
    <location>
        <begin position="19"/>
        <end position="73"/>
    </location>
</feature>
<dbReference type="InParanoid" id="A0A6P7H5J4"/>
<organism evidence="5">
    <name type="scientific">Diabrotica virgifera virgifera</name>
    <name type="common">western corn rootworm</name>
    <dbReference type="NCBI Taxonomy" id="50390"/>
    <lineage>
        <taxon>Eukaryota</taxon>
        <taxon>Metazoa</taxon>
        <taxon>Ecdysozoa</taxon>
        <taxon>Arthropoda</taxon>
        <taxon>Hexapoda</taxon>
        <taxon>Insecta</taxon>
        <taxon>Pterygota</taxon>
        <taxon>Neoptera</taxon>
        <taxon>Endopterygota</taxon>
        <taxon>Coleoptera</taxon>
        <taxon>Polyphaga</taxon>
        <taxon>Cucujiformia</taxon>
        <taxon>Chrysomeloidea</taxon>
        <taxon>Chrysomelidae</taxon>
        <taxon>Galerucinae</taxon>
        <taxon>Diabroticina</taxon>
        <taxon>Diabroticites</taxon>
        <taxon>Diabrotica</taxon>
    </lineage>
</organism>
<evidence type="ECO:0000313" key="5">
    <source>
        <dbReference type="RefSeq" id="XP_028152978.1"/>
    </source>
</evidence>
<proteinExistence type="predicted"/>
<name>A0A6P7H5J4_DIAVI</name>
<accession>A0A6P7H5J4</accession>
<keyword evidence="1" id="KW-0479">Metal-binding</keyword>